<dbReference type="PANTHER" id="PTHR42815:SF2">
    <property type="entry name" value="FAD-BINDING, PUTATIVE (AFU_ORTHOLOGUE AFUA_6G07600)-RELATED"/>
    <property type="match status" value="1"/>
</dbReference>
<dbReference type="SUPFAM" id="SSF50475">
    <property type="entry name" value="FMN-binding split barrel"/>
    <property type="match status" value="1"/>
</dbReference>
<keyword evidence="3" id="KW-1185">Reference proteome</keyword>
<proteinExistence type="predicted"/>
<dbReference type="Pfam" id="PF01243">
    <property type="entry name" value="PNPOx_N"/>
    <property type="match status" value="1"/>
</dbReference>
<dbReference type="EMBL" id="CP136137">
    <property type="protein sequence ID" value="WYY06302.1"/>
    <property type="molecule type" value="Genomic_DNA"/>
</dbReference>
<dbReference type="InterPro" id="IPR011576">
    <property type="entry name" value="Pyridox_Oxase_N"/>
</dbReference>
<dbReference type="EC" id="1.-.-.-" evidence="2"/>
<dbReference type="GO" id="GO:0004733">
    <property type="term" value="F:pyridoxamine phosphate oxidase activity"/>
    <property type="evidence" value="ECO:0007669"/>
    <property type="project" value="UniProtKB-EC"/>
</dbReference>
<feature type="domain" description="Pyridoxamine 5'-phosphate oxidase N-terminal" evidence="1">
    <location>
        <begin position="50"/>
        <end position="140"/>
    </location>
</feature>
<dbReference type="Gene3D" id="2.30.110.10">
    <property type="entry name" value="Electron Transport, Fmn-binding Protein, Chain A"/>
    <property type="match status" value="1"/>
</dbReference>
<sequence length="212" mass="23908">MGTRYQHIVYGDAPLRPEYDSGPLRGYGAGLDSPDQGSQEVGEREIRMLTTAFAFHLATVTPAGWPYVQYRSGPPGFVHHLGGNRFAFADFRGNQQFVSVGNMHHDDRVALFVANYPLRRRMKAFGRAITVEAADDPDLLEKLRVIDGGQISAQCERSVVIEIEAFDWNCGRSIVPQYTSEQVRERVEPYIAQIHSLQDEVAELRRQVAERD</sequence>
<evidence type="ECO:0000313" key="3">
    <source>
        <dbReference type="Proteomes" id="UP001479933"/>
    </source>
</evidence>
<evidence type="ECO:0000313" key="2">
    <source>
        <dbReference type="EMBL" id="WYY06302.1"/>
    </source>
</evidence>
<dbReference type="Proteomes" id="UP001479933">
    <property type="component" value="Chromosome"/>
</dbReference>
<dbReference type="RefSeq" id="WP_066162281.1">
    <property type="nucleotide sequence ID" value="NZ_CP136137.1"/>
</dbReference>
<evidence type="ECO:0000259" key="1">
    <source>
        <dbReference type="Pfam" id="PF01243"/>
    </source>
</evidence>
<dbReference type="InterPro" id="IPR012349">
    <property type="entry name" value="Split_barrel_FMN-bd"/>
</dbReference>
<reference evidence="2 3" key="1">
    <citation type="journal article" date="2023" name="Virus Evol.">
        <title>Computational host range prediction-The good, the bad, and the ugly.</title>
        <authorList>
            <person name="Howell A.A."/>
            <person name="Versoza C.J."/>
            <person name="Pfeifer S.P."/>
        </authorList>
    </citation>
    <scope>NUCLEOTIDE SEQUENCE [LARGE SCALE GENOMIC DNA]</scope>
    <source>
        <strain evidence="2 3">1610/1b</strain>
    </source>
</reference>
<dbReference type="EC" id="1.4.3.5" evidence="2"/>
<keyword evidence="2" id="KW-0560">Oxidoreductase</keyword>
<organism evidence="2 3">
    <name type="scientific">Gordonia hydrophobica</name>
    <dbReference type="NCBI Taxonomy" id="40516"/>
    <lineage>
        <taxon>Bacteria</taxon>
        <taxon>Bacillati</taxon>
        <taxon>Actinomycetota</taxon>
        <taxon>Actinomycetes</taxon>
        <taxon>Mycobacteriales</taxon>
        <taxon>Gordoniaceae</taxon>
        <taxon>Gordonia</taxon>
    </lineage>
</organism>
<name>A0ABZ2TY55_9ACTN</name>
<accession>A0ABZ2TY55</accession>
<gene>
    <name evidence="2" type="ORF">RVF87_14640</name>
</gene>
<dbReference type="PANTHER" id="PTHR42815">
    <property type="entry name" value="FAD-BINDING, PUTATIVE (AFU_ORTHOLOGUE AFUA_6G07600)-RELATED"/>
    <property type="match status" value="1"/>
</dbReference>
<protein>
    <submittedName>
        <fullName evidence="2">Pyridoxamine 5'-phosphate oxidase family protein</fullName>
        <ecNumber evidence="2">1.-.-.-</ecNumber>
        <ecNumber evidence="2">1.4.3.5</ecNumber>
    </submittedName>
</protein>